<evidence type="ECO:0000313" key="2">
    <source>
        <dbReference type="Proteomes" id="UP000315971"/>
    </source>
</evidence>
<keyword evidence="2" id="KW-1185">Reference proteome</keyword>
<evidence type="ECO:0000313" key="1">
    <source>
        <dbReference type="EMBL" id="SMO49297.1"/>
    </source>
</evidence>
<organism evidence="1 2">
    <name type="scientific">Solitalea koreensis</name>
    <dbReference type="NCBI Taxonomy" id="543615"/>
    <lineage>
        <taxon>Bacteria</taxon>
        <taxon>Pseudomonadati</taxon>
        <taxon>Bacteroidota</taxon>
        <taxon>Sphingobacteriia</taxon>
        <taxon>Sphingobacteriales</taxon>
        <taxon>Sphingobacteriaceae</taxon>
        <taxon>Solitalea</taxon>
    </lineage>
</organism>
<reference evidence="1 2" key="1">
    <citation type="submission" date="2017-05" db="EMBL/GenBank/DDBJ databases">
        <authorList>
            <person name="Varghese N."/>
            <person name="Submissions S."/>
        </authorList>
    </citation>
    <scope>NUCLEOTIDE SEQUENCE [LARGE SCALE GENOMIC DNA]</scope>
    <source>
        <strain evidence="1 2">DSM 21342</strain>
    </source>
</reference>
<name>A0A521BQ77_9SPHI</name>
<gene>
    <name evidence="1" type="ORF">SAMN06265350_102419</name>
</gene>
<protein>
    <submittedName>
        <fullName evidence="1">Uncharacterized protein</fullName>
    </submittedName>
</protein>
<dbReference type="EMBL" id="FXSZ01000002">
    <property type="protein sequence ID" value="SMO49297.1"/>
    <property type="molecule type" value="Genomic_DNA"/>
</dbReference>
<dbReference type="OrthoDB" id="752131at2"/>
<sequence length="268" mass="30587">MKKSLLFLSTLLIYLVACTHSESEKEKKITASDSTKNKTADSFTTIDSQVNAIQKSIPSLPYVRSMKYERNDSTTFDVSVYLNGANPVSMYEEINAGKKGYKRRTIYFIDDKPSFVSTTEKKVDGKNYIFKETKSYLDNGKLVISLSRSATHTSELMNKTFEPENNDTTNYNEILKRMNRALAKSGEFDLLFSKIKKVGNRTYLVLSKPSKDSYHTNLLILPGTKDIMIKKIQANPEKFEGKKLDVKWEYQNRNGSEQLIYNGVNAKN</sequence>
<dbReference type="AlphaFoldDB" id="A0A521BQ77"/>
<accession>A0A521BQ77</accession>
<proteinExistence type="predicted"/>
<dbReference type="RefSeq" id="WP_142602048.1">
    <property type="nucleotide sequence ID" value="NZ_FXSZ01000002.1"/>
</dbReference>
<dbReference type="Proteomes" id="UP000315971">
    <property type="component" value="Unassembled WGS sequence"/>
</dbReference>